<evidence type="ECO:0000256" key="1">
    <source>
        <dbReference type="SAM" id="MobiDB-lite"/>
    </source>
</evidence>
<evidence type="ECO:0000313" key="2">
    <source>
        <dbReference type="EMBL" id="GAC99497.1"/>
    </source>
</evidence>
<proteinExistence type="predicted"/>
<dbReference type="GeneID" id="24112363"/>
<reference evidence="3" key="1">
    <citation type="journal article" date="2013" name="Genome Announc.">
        <title>Draft genome sequence of the basidiomycetous yeast-like fungus Pseudozyma hubeiensis SY62, which produces an abundant amount of the biosurfactant mannosylerythritol lipids.</title>
        <authorList>
            <person name="Konishi M."/>
            <person name="Hatada Y."/>
            <person name="Horiuchi J."/>
        </authorList>
    </citation>
    <scope>NUCLEOTIDE SEQUENCE [LARGE SCALE GENOMIC DNA]</scope>
    <source>
        <strain evidence="3">SY62</strain>
    </source>
</reference>
<sequence>MKKNASSRETKEKLSERCQHYSTATPCSRKRRTWNHHRKQTPDAKQVCLLKRLESASCVRRGKKVAGEAPTDDRMRSRAPTDFRKQMHMMTLVTCLGLGKTATDFQTRSVAATHTFAVDHAPTTVAQSLSNTAQASLLR</sequence>
<feature type="region of interest" description="Disordered" evidence="1">
    <location>
        <begin position="61"/>
        <end position="83"/>
    </location>
</feature>
<dbReference type="GO" id="GO:1990904">
    <property type="term" value="C:ribonucleoprotein complex"/>
    <property type="evidence" value="ECO:0007669"/>
    <property type="project" value="UniProtKB-KW"/>
</dbReference>
<protein>
    <submittedName>
        <fullName evidence="2">U3 small nucleolar ribonucleoprotein protein</fullName>
    </submittedName>
</protein>
<dbReference type="RefSeq" id="XP_012193084.1">
    <property type="nucleotide sequence ID" value="XM_012337694.1"/>
</dbReference>
<organism evidence="2 3">
    <name type="scientific">Pseudozyma hubeiensis (strain SY62)</name>
    <name type="common">Yeast</name>
    <dbReference type="NCBI Taxonomy" id="1305764"/>
    <lineage>
        <taxon>Eukaryota</taxon>
        <taxon>Fungi</taxon>
        <taxon>Dikarya</taxon>
        <taxon>Basidiomycota</taxon>
        <taxon>Ustilaginomycotina</taxon>
        <taxon>Ustilaginomycetes</taxon>
        <taxon>Ustilaginales</taxon>
        <taxon>Ustilaginaceae</taxon>
        <taxon>Pseudozyma</taxon>
    </lineage>
</organism>
<feature type="region of interest" description="Disordered" evidence="1">
    <location>
        <begin position="1"/>
        <end position="42"/>
    </location>
</feature>
<feature type="compositionally biased region" description="Basic and acidic residues" evidence="1">
    <location>
        <begin position="1"/>
        <end position="19"/>
    </location>
</feature>
<keyword evidence="2" id="KW-0687">Ribonucleoprotein</keyword>
<keyword evidence="3" id="KW-1185">Reference proteome</keyword>
<name>R9PE21_PSEHS</name>
<dbReference type="AlphaFoldDB" id="R9PE21"/>
<evidence type="ECO:0000313" key="3">
    <source>
        <dbReference type="Proteomes" id="UP000014071"/>
    </source>
</evidence>
<feature type="compositionally biased region" description="Basic and acidic residues" evidence="1">
    <location>
        <begin position="71"/>
        <end position="83"/>
    </location>
</feature>
<dbReference type="Proteomes" id="UP000014071">
    <property type="component" value="Unassembled WGS sequence"/>
</dbReference>
<dbReference type="EMBL" id="DF238831">
    <property type="protein sequence ID" value="GAC99497.1"/>
    <property type="molecule type" value="Genomic_DNA"/>
</dbReference>
<gene>
    <name evidence="2" type="ORF">PHSY_007099</name>
</gene>
<feature type="compositionally biased region" description="Basic residues" evidence="1">
    <location>
        <begin position="28"/>
        <end position="39"/>
    </location>
</feature>
<accession>R9PE21</accession>
<dbReference type="HOGENOM" id="CLU_1845995_0_0_1"/>